<dbReference type="EMBL" id="QTTT01000001">
    <property type="protein sequence ID" value="REE97125.1"/>
    <property type="molecule type" value="Genomic_DNA"/>
</dbReference>
<proteinExistence type="predicted"/>
<sequence length="86" mass="9234">MGEGPEFFVWEVRDEGDGLGPVGVAGSPLDASAAVVGMLVRKPVGWSGSVARVRLDPWRPERYEVLQTVVWGTGRLAGRADGLQQE</sequence>
<name>A0A3D9SVW2_9ACTN</name>
<evidence type="ECO:0000313" key="1">
    <source>
        <dbReference type="EMBL" id="REE97125.1"/>
    </source>
</evidence>
<gene>
    <name evidence="1" type="ORF">DFJ69_2581</name>
</gene>
<evidence type="ECO:0000313" key="2">
    <source>
        <dbReference type="Proteomes" id="UP000256661"/>
    </source>
</evidence>
<keyword evidence="2" id="KW-1185">Reference proteome</keyword>
<dbReference type="RefSeq" id="WP_116022659.1">
    <property type="nucleotide sequence ID" value="NZ_QTTT01000001.1"/>
</dbReference>
<comment type="caution">
    <text evidence="1">The sequence shown here is derived from an EMBL/GenBank/DDBJ whole genome shotgun (WGS) entry which is preliminary data.</text>
</comment>
<dbReference type="OrthoDB" id="3550194at2"/>
<accession>A0A3D9SVW2</accession>
<protein>
    <submittedName>
        <fullName evidence="1">Uncharacterized protein</fullName>
    </submittedName>
</protein>
<dbReference type="Proteomes" id="UP000256661">
    <property type="component" value="Unassembled WGS sequence"/>
</dbReference>
<organism evidence="1 2">
    <name type="scientific">Thermomonospora umbrina</name>
    <dbReference type="NCBI Taxonomy" id="111806"/>
    <lineage>
        <taxon>Bacteria</taxon>
        <taxon>Bacillati</taxon>
        <taxon>Actinomycetota</taxon>
        <taxon>Actinomycetes</taxon>
        <taxon>Streptosporangiales</taxon>
        <taxon>Thermomonosporaceae</taxon>
        <taxon>Thermomonospora</taxon>
    </lineage>
</organism>
<dbReference type="AlphaFoldDB" id="A0A3D9SVW2"/>
<reference evidence="1 2" key="1">
    <citation type="submission" date="2018-08" db="EMBL/GenBank/DDBJ databases">
        <title>Sequencing the genomes of 1000 actinobacteria strains.</title>
        <authorList>
            <person name="Klenk H.-P."/>
        </authorList>
    </citation>
    <scope>NUCLEOTIDE SEQUENCE [LARGE SCALE GENOMIC DNA]</scope>
    <source>
        <strain evidence="1 2">DSM 43927</strain>
    </source>
</reference>